<sequence>MTLLDIPFNTETVVMTSLAIGLGVDYSIHVSERFVNERAAGTPLSEAVTTTITGTGGALLGSAATTAAGFGVLALSLAPPLRRFGLVTGLSIIFALIACLTVLPCLLVFRERLLERLKRRDREEQQL</sequence>
<keyword evidence="3 6" id="KW-0812">Transmembrane</keyword>
<dbReference type="PANTHER" id="PTHR33406:SF13">
    <property type="entry name" value="MEMBRANE PROTEIN YDFJ"/>
    <property type="match status" value="1"/>
</dbReference>
<dbReference type="GO" id="GO:0022857">
    <property type="term" value="F:transmembrane transporter activity"/>
    <property type="evidence" value="ECO:0007669"/>
    <property type="project" value="InterPro"/>
</dbReference>
<dbReference type="Gene3D" id="1.20.1640.10">
    <property type="entry name" value="Multidrug efflux transporter AcrB transmembrane domain"/>
    <property type="match status" value="1"/>
</dbReference>
<evidence type="ECO:0000256" key="5">
    <source>
        <dbReference type="ARBA" id="ARBA00023136"/>
    </source>
</evidence>
<keyword evidence="4 6" id="KW-1133">Transmembrane helix</keyword>
<evidence type="ECO:0000256" key="1">
    <source>
        <dbReference type="ARBA" id="ARBA00004651"/>
    </source>
</evidence>
<evidence type="ECO:0000313" key="8">
    <source>
        <dbReference type="EMBL" id="ELY34567.1"/>
    </source>
</evidence>
<evidence type="ECO:0000256" key="4">
    <source>
        <dbReference type="ARBA" id="ARBA00022989"/>
    </source>
</evidence>
<evidence type="ECO:0000259" key="7">
    <source>
        <dbReference type="PROSITE" id="PS50156"/>
    </source>
</evidence>
<dbReference type="PRINTS" id="PR00702">
    <property type="entry name" value="ACRIFLAVINRP"/>
</dbReference>
<keyword evidence="5 6" id="KW-0472">Membrane</keyword>
<reference evidence="8 9" key="1">
    <citation type="journal article" date="2014" name="PLoS Genet.">
        <title>Phylogenetically driven sequencing of extremely halophilic archaea reveals strategies for static and dynamic osmo-response.</title>
        <authorList>
            <person name="Becker E.A."/>
            <person name="Seitzer P.M."/>
            <person name="Tritt A."/>
            <person name="Larsen D."/>
            <person name="Krusor M."/>
            <person name="Yao A.I."/>
            <person name="Wu D."/>
            <person name="Madern D."/>
            <person name="Eisen J.A."/>
            <person name="Darling A.E."/>
            <person name="Facciotti M.T."/>
        </authorList>
    </citation>
    <scope>NUCLEOTIDE SEQUENCE [LARGE SCALE GENOMIC DNA]</scope>
    <source>
        <strain evidence="9">ATCC 43099 / DSM 3394 / CCM 3739 / CIP 104546 / IAM 13178 / JCM 8861 / NBRC 102185 / NCIMB 2190 / MS3</strain>
    </source>
</reference>
<dbReference type="PROSITE" id="PS50156">
    <property type="entry name" value="SSD"/>
    <property type="match status" value="1"/>
</dbReference>
<feature type="transmembrane region" description="Helical" evidence="6">
    <location>
        <begin position="84"/>
        <end position="109"/>
    </location>
</feature>
<feature type="transmembrane region" description="Helical" evidence="6">
    <location>
        <begin position="58"/>
        <end position="78"/>
    </location>
</feature>
<evidence type="ECO:0000313" key="9">
    <source>
        <dbReference type="Proteomes" id="UP000011543"/>
    </source>
</evidence>
<dbReference type="Pfam" id="PF03176">
    <property type="entry name" value="MMPL"/>
    <property type="match status" value="1"/>
</dbReference>
<comment type="caution">
    <text evidence="8">The sequence shown here is derived from an EMBL/GenBank/DDBJ whole genome shotgun (WGS) entry which is preliminary data.</text>
</comment>
<proteinExistence type="predicted"/>
<dbReference type="InterPro" id="IPR004869">
    <property type="entry name" value="MMPL_dom"/>
</dbReference>
<dbReference type="Proteomes" id="UP000011543">
    <property type="component" value="Unassembled WGS sequence"/>
</dbReference>
<protein>
    <recommendedName>
        <fullName evidence="7">SSD domain-containing protein</fullName>
    </recommendedName>
</protein>
<dbReference type="AlphaFoldDB" id="L9VC47"/>
<dbReference type="EMBL" id="AOHS01000005">
    <property type="protein sequence ID" value="ELY34567.1"/>
    <property type="molecule type" value="Genomic_DNA"/>
</dbReference>
<dbReference type="InterPro" id="IPR000731">
    <property type="entry name" value="SSD"/>
</dbReference>
<gene>
    <name evidence="8" type="ORF">C500_00027</name>
</gene>
<dbReference type="SUPFAM" id="SSF82866">
    <property type="entry name" value="Multidrug efflux transporter AcrB transmembrane domain"/>
    <property type="match status" value="1"/>
</dbReference>
<evidence type="ECO:0000256" key="2">
    <source>
        <dbReference type="ARBA" id="ARBA00022475"/>
    </source>
</evidence>
<organism evidence="8 9">
    <name type="scientific">Natrialba magadii (strain ATCC 43099 / DSM 3394 / CCM 3739 / CIP 104546 / IAM 13178 / JCM 8861 / NBRC 102185 / NCIMB 2190 / MS3)</name>
    <name type="common">Natronobacterium magadii</name>
    <dbReference type="NCBI Taxonomy" id="547559"/>
    <lineage>
        <taxon>Archaea</taxon>
        <taxon>Methanobacteriati</taxon>
        <taxon>Methanobacteriota</taxon>
        <taxon>Stenosarchaea group</taxon>
        <taxon>Halobacteria</taxon>
        <taxon>Halobacteriales</taxon>
        <taxon>Natrialbaceae</taxon>
        <taxon>Natrialba</taxon>
    </lineage>
</organism>
<keyword evidence="2" id="KW-1003">Cell membrane</keyword>
<dbReference type="InterPro" id="IPR050545">
    <property type="entry name" value="Mycobact_MmpL"/>
</dbReference>
<dbReference type="PATRIC" id="fig|547559.17.peg.2"/>
<dbReference type="InterPro" id="IPR001036">
    <property type="entry name" value="Acrflvin-R"/>
</dbReference>
<dbReference type="PANTHER" id="PTHR33406">
    <property type="entry name" value="MEMBRANE PROTEIN MJ1562-RELATED"/>
    <property type="match status" value="1"/>
</dbReference>
<evidence type="ECO:0000256" key="6">
    <source>
        <dbReference type="SAM" id="Phobius"/>
    </source>
</evidence>
<evidence type="ECO:0000256" key="3">
    <source>
        <dbReference type="ARBA" id="ARBA00022692"/>
    </source>
</evidence>
<name>L9VC47_NATMM</name>
<feature type="domain" description="SSD" evidence="7">
    <location>
        <begin position="1"/>
        <end position="109"/>
    </location>
</feature>
<dbReference type="GO" id="GO:0005886">
    <property type="term" value="C:plasma membrane"/>
    <property type="evidence" value="ECO:0007669"/>
    <property type="project" value="UniProtKB-SubCell"/>
</dbReference>
<comment type="subcellular location">
    <subcellularLocation>
        <location evidence="1">Cell membrane</location>
        <topology evidence="1">Multi-pass membrane protein</topology>
    </subcellularLocation>
</comment>
<accession>L9VC47</accession>